<keyword evidence="1" id="KW-0472">Membrane</keyword>
<dbReference type="InterPro" id="IPR024163">
    <property type="entry name" value="Aerotolerance_reg_N"/>
</dbReference>
<dbReference type="AlphaFoldDB" id="A0A6J4QL48"/>
<dbReference type="EMBL" id="CADCUQ010000952">
    <property type="protein sequence ID" value="CAA9440331.1"/>
    <property type="molecule type" value="Genomic_DNA"/>
</dbReference>
<proteinExistence type="predicted"/>
<organism evidence="3">
    <name type="scientific">uncultured Phycisphaerae bacterium</name>
    <dbReference type="NCBI Taxonomy" id="904963"/>
    <lineage>
        <taxon>Bacteria</taxon>
        <taxon>Pseudomonadati</taxon>
        <taxon>Planctomycetota</taxon>
        <taxon>Phycisphaerae</taxon>
        <taxon>environmental samples</taxon>
    </lineage>
</organism>
<dbReference type="NCBIfam" id="TIGR02226">
    <property type="entry name" value="two_anch"/>
    <property type="match status" value="1"/>
</dbReference>
<evidence type="ECO:0000313" key="3">
    <source>
        <dbReference type="EMBL" id="CAA9440331.1"/>
    </source>
</evidence>
<keyword evidence="1" id="KW-0812">Transmembrane</keyword>
<feature type="non-terminal residue" evidence="3">
    <location>
        <position position="40"/>
    </location>
</feature>
<evidence type="ECO:0000256" key="1">
    <source>
        <dbReference type="SAM" id="Phobius"/>
    </source>
</evidence>
<accession>A0A6J4QL48</accession>
<evidence type="ECO:0000259" key="2">
    <source>
        <dbReference type="Pfam" id="PF07584"/>
    </source>
</evidence>
<dbReference type="InterPro" id="IPR011933">
    <property type="entry name" value="Double_TM_dom"/>
</dbReference>
<name>A0A6J4QL48_9BACT</name>
<gene>
    <name evidence="3" type="ORF">AVDCRST_MAG64-4111</name>
</gene>
<protein>
    <recommendedName>
        <fullName evidence="2">Aerotolerance regulator N-terminal domain-containing protein</fullName>
    </recommendedName>
</protein>
<sequence length="40" mass="4569">MFANPYMLVGLSLAVLPVVIHLLSRARYRTVDWGAMMFLD</sequence>
<dbReference type="Pfam" id="PF07584">
    <property type="entry name" value="BatA"/>
    <property type="match status" value="1"/>
</dbReference>
<feature type="transmembrane region" description="Helical" evidence="1">
    <location>
        <begin position="6"/>
        <end position="23"/>
    </location>
</feature>
<reference evidence="3" key="1">
    <citation type="submission" date="2020-02" db="EMBL/GenBank/DDBJ databases">
        <authorList>
            <person name="Meier V. D."/>
        </authorList>
    </citation>
    <scope>NUCLEOTIDE SEQUENCE</scope>
    <source>
        <strain evidence="3">AVDCRST_MAG64</strain>
    </source>
</reference>
<feature type="domain" description="Aerotolerance regulator N-terminal" evidence="2">
    <location>
        <begin position="1"/>
        <end position="39"/>
    </location>
</feature>
<keyword evidence="1" id="KW-1133">Transmembrane helix</keyword>